<evidence type="ECO:0000313" key="3">
    <source>
        <dbReference type="Proteomes" id="UP001499851"/>
    </source>
</evidence>
<proteinExistence type="predicted"/>
<evidence type="ECO:0000256" key="1">
    <source>
        <dbReference type="SAM" id="Phobius"/>
    </source>
</evidence>
<feature type="transmembrane region" description="Helical" evidence="1">
    <location>
        <begin position="69"/>
        <end position="88"/>
    </location>
</feature>
<dbReference type="RefSeq" id="WP_344491929.1">
    <property type="nucleotide sequence ID" value="NZ_BAAAQF010000027.1"/>
</dbReference>
<evidence type="ECO:0000313" key="2">
    <source>
        <dbReference type="EMBL" id="GAA1693345.1"/>
    </source>
</evidence>
<organism evidence="2 3">
    <name type="scientific">Glycomyces endophyticus</name>
    <dbReference type="NCBI Taxonomy" id="480996"/>
    <lineage>
        <taxon>Bacteria</taxon>
        <taxon>Bacillati</taxon>
        <taxon>Actinomycetota</taxon>
        <taxon>Actinomycetes</taxon>
        <taxon>Glycomycetales</taxon>
        <taxon>Glycomycetaceae</taxon>
        <taxon>Glycomyces</taxon>
    </lineage>
</organism>
<gene>
    <name evidence="2" type="ORF">GCM10009830_46460</name>
</gene>
<name>A0ABN2HTT7_9ACTN</name>
<comment type="caution">
    <text evidence="2">The sequence shown here is derived from an EMBL/GenBank/DDBJ whole genome shotgun (WGS) entry which is preliminary data.</text>
</comment>
<dbReference type="Pfam" id="PF13576">
    <property type="entry name" value="Pentapeptide_3"/>
    <property type="match status" value="1"/>
</dbReference>
<keyword evidence="3" id="KW-1185">Reference proteome</keyword>
<keyword evidence="1" id="KW-0472">Membrane</keyword>
<feature type="transmembrane region" description="Helical" evidence="1">
    <location>
        <begin position="27"/>
        <end position="49"/>
    </location>
</feature>
<dbReference type="InterPro" id="IPR001646">
    <property type="entry name" value="5peptide_repeat"/>
</dbReference>
<evidence type="ECO:0008006" key="4">
    <source>
        <dbReference type="Google" id="ProtNLM"/>
    </source>
</evidence>
<reference evidence="2 3" key="1">
    <citation type="journal article" date="2019" name="Int. J. Syst. Evol. Microbiol.">
        <title>The Global Catalogue of Microorganisms (GCM) 10K type strain sequencing project: providing services to taxonomists for standard genome sequencing and annotation.</title>
        <authorList>
            <consortium name="The Broad Institute Genomics Platform"/>
            <consortium name="The Broad Institute Genome Sequencing Center for Infectious Disease"/>
            <person name="Wu L."/>
            <person name="Ma J."/>
        </authorList>
    </citation>
    <scope>NUCLEOTIDE SEQUENCE [LARGE SCALE GENOMIC DNA]</scope>
    <source>
        <strain evidence="2 3">JCM 16001</strain>
    </source>
</reference>
<accession>A0ABN2HTT7</accession>
<dbReference type="Gene3D" id="2.160.20.80">
    <property type="entry name" value="E3 ubiquitin-protein ligase SopA"/>
    <property type="match status" value="1"/>
</dbReference>
<keyword evidence="1" id="KW-1133">Transmembrane helix</keyword>
<protein>
    <recommendedName>
        <fullName evidence="4">Pentapeptide repeat-containing protein</fullName>
    </recommendedName>
</protein>
<dbReference type="Proteomes" id="UP001499851">
    <property type="component" value="Unassembled WGS sequence"/>
</dbReference>
<dbReference type="EMBL" id="BAAAQF010000027">
    <property type="protein sequence ID" value="GAA1693345.1"/>
    <property type="molecule type" value="Genomic_DNA"/>
</dbReference>
<keyword evidence="1" id="KW-0812">Transmembrane</keyword>
<sequence>MSTPREPLSAFRTVLKRGGGERPTFPLSLHVVVMVAVAAVLVSGLLWLLTSDQTSPLSADPNDRTTLEVIRLSLYAIAGVGGVIALTVSYRKQRVTEATEIREATKLFNERFASAAEQLSSQRAANRLAGVYAMAALADDWDAGRQTCINVLCAYVRMPYETPPFRHEREAANNPRRFRPVLEERLIRHSVLNVVGGRLRRDPLPGRTWHEHDFDFTGVNLDGGNLNDALFLGRVSFAFGRFTAGTIDFSRVRFEGPVDFNRARFLGARLRFAETRFAGPVLLTETLVSAGTLDFSAAHFTRDVSFDGTVFAGGQVHFAGTVCSSPVVGVEPVLDFNGASFTGTAVVFDRPDIAAATLDFSRVADWSHPPVINMEEAASAGVILPDSESEPEQEPER</sequence>